<evidence type="ECO:0000256" key="4">
    <source>
        <dbReference type="ARBA" id="ARBA00022692"/>
    </source>
</evidence>
<dbReference type="SUPFAM" id="SSF103473">
    <property type="entry name" value="MFS general substrate transporter"/>
    <property type="match status" value="1"/>
</dbReference>
<comment type="subcellular location">
    <subcellularLocation>
        <location evidence="1">Cell membrane</location>
        <topology evidence="1">Multi-pass membrane protein</topology>
    </subcellularLocation>
</comment>
<feature type="domain" description="Major facilitator superfamily (MFS) profile" evidence="8">
    <location>
        <begin position="12"/>
        <end position="403"/>
    </location>
</feature>
<dbReference type="InterPro" id="IPR020846">
    <property type="entry name" value="MFS_dom"/>
</dbReference>
<keyword evidence="2" id="KW-0813">Transport</keyword>
<dbReference type="CDD" id="cd06173">
    <property type="entry name" value="MFS_MefA_like"/>
    <property type="match status" value="1"/>
</dbReference>
<dbReference type="PANTHER" id="PTHR43266">
    <property type="entry name" value="MACROLIDE-EFFLUX PROTEIN"/>
    <property type="match status" value="1"/>
</dbReference>
<keyword evidence="4 7" id="KW-0812">Transmembrane</keyword>
<evidence type="ECO:0000256" key="3">
    <source>
        <dbReference type="ARBA" id="ARBA00022475"/>
    </source>
</evidence>
<dbReference type="Proteomes" id="UP000195913">
    <property type="component" value="Unassembled WGS sequence"/>
</dbReference>
<feature type="transmembrane region" description="Helical" evidence="7">
    <location>
        <begin position="218"/>
        <end position="242"/>
    </location>
</feature>
<proteinExistence type="predicted"/>
<gene>
    <name evidence="9" type="ORF">FM101_05420</name>
</gene>
<keyword evidence="3" id="KW-1003">Cell membrane</keyword>
<dbReference type="AlphaFoldDB" id="A0A1R4FS19"/>
<feature type="transmembrane region" description="Helical" evidence="7">
    <location>
        <begin position="254"/>
        <end position="272"/>
    </location>
</feature>
<feature type="transmembrane region" description="Helical" evidence="7">
    <location>
        <begin position="374"/>
        <end position="395"/>
    </location>
</feature>
<feature type="transmembrane region" description="Helical" evidence="7">
    <location>
        <begin position="284"/>
        <end position="306"/>
    </location>
</feature>
<feature type="transmembrane region" description="Helical" evidence="7">
    <location>
        <begin position="48"/>
        <end position="72"/>
    </location>
</feature>
<evidence type="ECO:0000256" key="7">
    <source>
        <dbReference type="SAM" id="Phobius"/>
    </source>
</evidence>
<feature type="transmembrane region" description="Helical" evidence="7">
    <location>
        <begin position="171"/>
        <end position="197"/>
    </location>
</feature>
<dbReference type="Gene3D" id="1.20.1250.20">
    <property type="entry name" value="MFS general substrate transporter like domains"/>
    <property type="match status" value="2"/>
</dbReference>
<evidence type="ECO:0000259" key="8">
    <source>
        <dbReference type="PROSITE" id="PS50850"/>
    </source>
</evidence>
<organism evidence="9 10">
    <name type="scientific">Arthrobacter rhombi</name>
    <dbReference type="NCBI Taxonomy" id="71253"/>
    <lineage>
        <taxon>Bacteria</taxon>
        <taxon>Bacillati</taxon>
        <taxon>Actinomycetota</taxon>
        <taxon>Actinomycetes</taxon>
        <taxon>Micrococcales</taxon>
        <taxon>Micrococcaceae</taxon>
        <taxon>Arthrobacter</taxon>
    </lineage>
</organism>
<reference evidence="9 10" key="1">
    <citation type="submission" date="2017-02" db="EMBL/GenBank/DDBJ databases">
        <authorList>
            <person name="Peterson S.W."/>
        </authorList>
    </citation>
    <scope>NUCLEOTIDE SEQUENCE [LARGE SCALE GENOMIC DNA]</scope>
    <source>
        <strain evidence="9 10">B Ar 00.02</strain>
    </source>
</reference>
<name>A0A1R4FS19_9MICC</name>
<dbReference type="GO" id="GO:0022857">
    <property type="term" value="F:transmembrane transporter activity"/>
    <property type="evidence" value="ECO:0007669"/>
    <property type="project" value="InterPro"/>
</dbReference>
<evidence type="ECO:0000313" key="9">
    <source>
        <dbReference type="EMBL" id="SJM58631.1"/>
    </source>
</evidence>
<dbReference type="EMBL" id="FUHW01000022">
    <property type="protein sequence ID" value="SJM58631.1"/>
    <property type="molecule type" value="Genomic_DNA"/>
</dbReference>
<dbReference type="PANTHER" id="PTHR43266:SF2">
    <property type="entry name" value="MAJOR FACILITATOR SUPERFAMILY (MFS) PROFILE DOMAIN-CONTAINING PROTEIN"/>
    <property type="match status" value="1"/>
</dbReference>
<accession>A0A1R4FS19</accession>
<feature type="transmembrane region" description="Helical" evidence="7">
    <location>
        <begin position="349"/>
        <end position="368"/>
    </location>
</feature>
<feature type="transmembrane region" description="Helical" evidence="7">
    <location>
        <begin position="21"/>
        <end position="42"/>
    </location>
</feature>
<keyword evidence="5 7" id="KW-1133">Transmembrane helix</keyword>
<dbReference type="Pfam" id="PF07690">
    <property type="entry name" value="MFS_1"/>
    <property type="match status" value="1"/>
</dbReference>
<dbReference type="PROSITE" id="PS50850">
    <property type="entry name" value="MFS"/>
    <property type="match status" value="1"/>
</dbReference>
<dbReference type="InterPro" id="IPR036259">
    <property type="entry name" value="MFS_trans_sf"/>
</dbReference>
<evidence type="ECO:0000256" key="2">
    <source>
        <dbReference type="ARBA" id="ARBA00022448"/>
    </source>
</evidence>
<evidence type="ECO:0000256" key="5">
    <source>
        <dbReference type="ARBA" id="ARBA00022989"/>
    </source>
</evidence>
<sequence length="411" mass="43012">MPRVLEVLRNASYRKLFSAQVVALLGTGLLTVALSLLAFDLAGGDAGIVLGTALTIKMLAYVAVAPIAAAITSQVPRKVLLIGSDVLRAGVALMLPFVTEVWQIYVLIFVLQAASATFTPAFQAVIPEILPEERQYTRALSMSRLAYDLESLLSPMLAAALLTLLSYHNLFVGTAIGFVGSAVLVLATVFPALRPAAASPFLERLTRGSRVFWKTPELRSLLALNMVVAAATAMVVVNTVVLVQGQLGRSQTDVALLLAAYGSGSMIVALALPRVLDAIPDRRVMLGGAIILPAGLVATSAATMLADSGSTWAFLLTIWLVLGAATSLILTPSARLLRRFSNESNRPAVFAAQFSLSHACFILTYPAAGISGALLGLPATALVLAGLTVAAAVAARRAWPARSSVNRQGVA</sequence>
<dbReference type="InterPro" id="IPR011701">
    <property type="entry name" value="MFS"/>
</dbReference>
<dbReference type="RefSeq" id="WP_428844140.1">
    <property type="nucleotide sequence ID" value="NZ_FUHW01000022.1"/>
</dbReference>
<keyword evidence="6 7" id="KW-0472">Membrane</keyword>
<protein>
    <submittedName>
        <fullName evidence="9">Probable NreB protein</fullName>
    </submittedName>
</protein>
<keyword evidence="10" id="KW-1185">Reference proteome</keyword>
<evidence type="ECO:0000256" key="1">
    <source>
        <dbReference type="ARBA" id="ARBA00004651"/>
    </source>
</evidence>
<evidence type="ECO:0000256" key="6">
    <source>
        <dbReference type="ARBA" id="ARBA00023136"/>
    </source>
</evidence>
<dbReference type="GO" id="GO:0005886">
    <property type="term" value="C:plasma membrane"/>
    <property type="evidence" value="ECO:0007669"/>
    <property type="project" value="UniProtKB-SubCell"/>
</dbReference>
<evidence type="ECO:0000313" key="10">
    <source>
        <dbReference type="Proteomes" id="UP000195913"/>
    </source>
</evidence>
<feature type="transmembrane region" description="Helical" evidence="7">
    <location>
        <begin position="312"/>
        <end position="337"/>
    </location>
</feature>